<keyword evidence="3" id="KW-1185">Reference proteome</keyword>
<gene>
    <name evidence="2" type="ORF">NPIL_434721</name>
</gene>
<dbReference type="Proteomes" id="UP000887013">
    <property type="component" value="Unassembled WGS sequence"/>
</dbReference>
<evidence type="ECO:0000313" key="2">
    <source>
        <dbReference type="EMBL" id="GFS35734.1"/>
    </source>
</evidence>
<dbReference type="AlphaFoldDB" id="A0A8X6KAN8"/>
<accession>A0A8X6KAN8</accession>
<dbReference type="OrthoDB" id="6437256at2759"/>
<protein>
    <submittedName>
        <fullName evidence="2">Uncharacterized protein</fullName>
    </submittedName>
</protein>
<sequence>MCRTPRLERQERRSKSITGLVRPTAVPDPNKEEDPAGWFNEPHQAKDRRVIDQDERRCSEPGSRDWCERRRPARSSDRGGLHRKPSPKVQKGPDLQGEMKYIFQNIATFDIKDSSYLRMRKVPFERPPTPFESKSSYGKAMSQG</sequence>
<evidence type="ECO:0000313" key="3">
    <source>
        <dbReference type="Proteomes" id="UP000887013"/>
    </source>
</evidence>
<dbReference type="EMBL" id="BMAW01042729">
    <property type="protein sequence ID" value="GFS35734.1"/>
    <property type="molecule type" value="Genomic_DNA"/>
</dbReference>
<feature type="compositionally biased region" description="Polar residues" evidence="1">
    <location>
        <begin position="132"/>
        <end position="144"/>
    </location>
</feature>
<reference evidence="2" key="1">
    <citation type="submission" date="2020-08" db="EMBL/GenBank/DDBJ databases">
        <title>Multicomponent nature underlies the extraordinary mechanical properties of spider dragline silk.</title>
        <authorList>
            <person name="Kono N."/>
            <person name="Nakamura H."/>
            <person name="Mori M."/>
            <person name="Yoshida Y."/>
            <person name="Ohtoshi R."/>
            <person name="Malay A.D."/>
            <person name="Moran D.A.P."/>
            <person name="Tomita M."/>
            <person name="Numata K."/>
            <person name="Arakawa K."/>
        </authorList>
    </citation>
    <scope>NUCLEOTIDE SEQUENCE</scope>
</reference>
<evidence type="ECO:0000256" key="1">
    <source>
        <dbReference type="SAM" id="MobiDB-lite"/>
    </source>
</evidence>
<feature type="compositionally biased region" description="Basic and acidic residues" evidence="1">
    <location>
        <begin position="43"/>
        <end position="80"/>
    </location>
</feature>
<name>A0A8X6KAN8_NEPPI</name>
<feature type="compositionally biased region" description="Basic and acidic residues" evidence="1">
    <location>
        <begin position="1"/>
        <end position="14"/>
    </location>
</feature>
<proteinExistence type="predicted"/>
<organism evidence="2 3">
    <name type="scientific">Nephila pilipes</name>
    <name type="common">Giant wood spider</name>
    <name type="synonym">Nephila maculata</name>
    <dbReference type="NCBI Taxonomy" id="299642"/>
    <lineage>
        <taxon>Eukaryota</taxon>
        <taxon>Metazoa</taxon>
        <taxon>Ecdysozoa</taxon>
        <taxon>Arthropoda</taxon>
        <taxon>Chelicerata</taxon>
        <taxon>Arachnida</taxon>
        <taxon>Araneae</taxon>
        <taxon>Araneomorphae</taxon>
        <taxon>Entelegynae</taxon>
        <taxon>Araneoidea</taxon>
        <taxon>Nephilidae</taxon>
        <taxon>Nephila</taxon>
    </lineage>
</organism>
<feature type="region of interest" description="Disordered" evidence="1">
    <location>
        <begin position="1"/>
        <end position="95"/>
    </location>
</feature>
<comment type="caution">
    <text evidence="2">The sequence shown here is derived from an EMBL/GenBank/DDBJ whole genome shotgun (WGS) entry which is preliminary data.</text>
</comment>
<feature type="region of interest" description="Disordered" evidence="1">
    <location>
        <begin position="124"/>
        <end position="144"/>
    </location>
</feature>